<dbReference type="GO" id="GO:0003904">
    <property type="term" value="F:deoxyribodipyrimidine photo-lyase activity"/>
    <property type="evidence" value="ECO:0007669"/>
    <property type="project" value="TreeGrafter"/>
</dbReference>
<dbReference type="Proteomes" id="UP000504608">
    <property type="component" value="Unplaced"/>
</dbReference>
<keyword evidence="2" id="KW-0274">FAD</keyword>
<dbReference type="GO" id="GO:0000719">
    <property type="term" value="P:photoreactive repair"/>
    <property type="evidence" value="ECO:0007669"/>
    <property type="project" value="TreeGrafter"/>
</dbReference>
<evidence type="ECO:0000256" key="1">
    <source>
        <dbReference type="ARBA" id="ARBA00005862"/>
    </source>
</evidence>
<accession>A0A6J1JQ59</accession>
<dbReference type="GO" id="GO:0071949">
    <property type="term" value="F:FAD binding"/>
    <property type="evidence" value="ECO:0007669"/>
    <property type="project" value="TreeGrafter"/>
</dbReference>
<dbReference type="SUPFAM" id="SSF48173">
    <property type="entry name" value="Cryptochrome/photolyase FAD-binding domain"/>
    <property type="match status" value="1"/>
</dbReference>
<organism evidence="5 6">
    <name type="scientific">Cucurbita maxima</name>
    <name type="common">Pumpkin</name>
    <name type="synonym">Winter squash</name>
    <dbReference type="NCBI Taxonomy" id="3661"/>
    <lineage>
        <taxon>Eukaryota</taxon>
        <taxon>Viridiplantae</taxon>
        <taxon>Streptophyta</taxon>
        <taxon>Embryophyta</taxon>
        <taxon>Tracheophyta</taxon>
        <taxon>Spermatophyta</taxon>
        <taxon>Magnoliopsida</taxon>
        <taxon>eudicotyledons</taxon>
        <taxon>Gunneridae</taxon>
        <taxon>Pentapetalae</taxon>
        <taxon>rosids</taxon>
        <taxon>fabids</taxon>
        <taxon>Cucurbitales</taxon>
        <taxon>Cucurbitaceae</taxon>
        <taxon>Cucurbiteae</taxon>
        <taxon>Cucurbita</taxon>
    </lineage>
</organism>
<dbReference type="KEGG" id="cmax:111487944"/>
<keyword evidence="2" id="KW-0285">Flavoprotein</keyword>
<dbReference type="InterPro" id="IPR036155">
    <property type="entry name" value="Crypto/Photolyase_N_sf"/>
</dbReference>
<dbReference type="InterPro" id="IPR036134">
    <property type="entry name" value="Crypto/Photolyase_FAD-like_sf"/>
</dbReference>
<feature type="domain" description="Photolyase/cryptochrome alpha/beta" evidence="4">
    <location>
        <begin position="118"/>
        <end position="243"/>
    </location>
</feature>
<dbReference type="AlphaFoldDB" id="A0A6J1JQ59"/>
<dbReference type="Pfam" id="PF00875">
    <property type="entry name" value="DNA_photolyase"/>
    <property type="match status" value="1"/>
</dbReference>
<dbReference type="Gene3D" id="3.40.50.620">
    <property type="entry name" value="HUPs"/>
    <property type="match status" value="1"/>
</dbReference>
<protein>
    <submittedName>
        <fullName evidence="6">Blue-light photoreceptor PHR2-like</fullName>
    </submittedName>
</protein>
<feature type="region of interest" description="Disordered" evidence="3">
    <location>
        <begin position="1"/>
        <end position="23"/>
    </location>
</feature>
<evidence type="ECO:0000313" key="5">
    <source>
        <dbReference type="Proteomes" id="UP000504608"/>
    </source>
</evidence>
<comment type="similarity">
    <text evidence="1">Belongs to the DNA photolyase class-1 family.</text>
</comment>
<dbReference type="InterPro" id="IPR002081">
    <property type="entry name" value="Cryptochrome/DNA_photolyase_1"/>
</dbReference>
<dbReference type="OrthoDB" id="435881at2759"/>
<dbReference type="Gene3D" id="1.25.40.80">
    <property type="match status" value="1"/>
</dbReference>
<dbReference type="PANTHER" id="PTHR11455:SF2">
    <property type="entry name" value="BLUE-LIGHT PHOTORECEPTOR PHR2"/>
    <property type="match status" value="1"/>
</dbReference>
<dbReference type="RefSeq" id="XP_022991226.1">
    <property type="nucleotide sequence ID" value="XM_023135458.1"/>
</dbReference>
<feature type="binding site" evidence="2">
    <location>
        <begin position="405"/>
        <end position="412"/>
    </location>
    <ligand>
        <name>FAD</name>
        <dbReference type="ChEBI" id="CHEBI:57692"/>
    </ligand>
</feature>
<sequence length="440" mass="48952">MDRSANVIENSEPNSSEDRASAVPVHSPQLAVASLALSQSTANFLDQTKFSGLFSRRPKRDEVPTQAFSLSRLRISCSSLCPPKISLKPTISANPFQIPFSLGPRRPSQPSHGAGFRRATIVWFRNDLRLHDNECLNSANNDSMSVLPVYCFDPRDYGKSSSATFVIESVSDLRKNLQARGSNLVVRIGKPETVLVELAREIGADAVYAHYEVSQDEMEMEERVECAMKEENVEVKYFWGSTLYHIDDIPFKIEDMPSSHDEFKEQIQGLSVRKMIEGLDKMKGLPSRGDVEPGDIPSLSDLNLNQPVAMSKEGWLAPNTPQVGGETEALHRLKTYAAECRAQRPNTTNNGAQSSIYGATFSNKISPWLTMGCISPRSVFDKLNKTVSRKNDGGYDTGTNWVMFELLWRDFFRFITKKCNSTKKRQPNPSPATASTAALA</sequence>
<comment type="cofactor">
    <cofactor evidence="2">
        <name>FAD</name>
        <dbReference type="ChEBI" id="CHEBI:57692"/>
    </cofactor>
    <text evidence="2">Binds 1 FAD per subunit.</text>
</comment>
<evidence type="ECO:0000259" key="4">
    <source>
        <dbReference type="PROSITE" id="PS51645"/>
    </source>
</evidence>
<dbReference type="InterPro" id="IPR006050">
    <property type="entry name" value="DNA_photolyase_N"/>
</dbReference>
<feature type="region of interest" description="Disordered" evidence="3">
    <location>
        <begin position="421"/>
        <end position="440"/>
    </location>
</feature>
<feature type="binding site" evidence="2">
    <location>
        <begin position="362"/>
        <end position="366"/>
    </location>
    <ligand>
        <name>FAD</name>
        <dbReference type="ChEBI" id="CHEBI:57692"/>
    </ligand>
</feature>
<dbReference type="PANTHER" id="PTHR11455">
    <property type="entry name" value="CRYPTOCHROME"/>
    <property type="match status" value="1"/>
</dbReference>
<gene>
    <name evidence="6" type="primary">LOC111487944</name>
</gene>
<dbReference type="PROSITE" id="PS51645">
    <property type="entry name" value="PHR_CRY_ALPHA_BETA"/>
    <property type="match status" value="1"/>
</dbReference>
<dbReference type="GO" id="GO:0003677">
    <property type="term" value="F:DNA binding"/>
    <property type="evidence" value="ECO:0007669"/>
    <property type="project" value="TreeGrafter"/>
</dbReference>
<proteinExistence type="inferred from homology"/>
<dbReference type="InterPro" id="IPR014729">
    <property type="entry name" value="Rossmann-like_a/b/a_fold"/>
</dbReference>
<dbReference type="SUPFAM" id="SSF52425">
    <property type="entry name" value="Cryptochrome/photolyase, N-terminal domain"/>
    <property type="match status" value="1"/>
</dbReference>
<evidence type="ECO:0000256" key="2">
    <source>
        <dbReference type="PIRSR" id="PIRSR602081-1"/>
    </source>
</evidence>
<reference evidence="6" key="1">
    <citation type="submission" date="2025-08" db="UniProtKB">
        <authorList>
            <consortium name="RefSeq"/>
        </authorList>
    </citation>
    <scope>IDENTIFICATION</scope>
    <source>
        <tissue evidence="6">Young leaves</tissue>
    </source>
</reference>
<feature type="compositionally biased region" description="Low complexity" evidence="3">
    <location>
        <begin position="431"/>
        <end position="440"/>
    </location>
</feature>
<name>A0A6J1JQ59_CUCMA</name>
<evidence type="ECO:0000256" key="3">
    <source>
        <dbReference type="SAM" id="MobiDB-lite"/>
    </source>
</evidence>
<dbReference type="GeneID" id="111487944"/>
<keyword evidence="5" id="KW-1185">Reference proteome</keyword>
<evidence type="ECO:0000313" key="6">
    <source>
        <dbReference type="RefSeq" id="XP_022991226.1"/>
    </source>
</evidence>